<name>A0ACC5RFS3_9HYPH</name>
<protein>
    <submittedName>
        <fullName evidence="1">N-acyl homoserine lactonase family protein</fullName>
    </submittedName>
</protein>
<dbReference type="EMBL" id="JAENHL010000008">
    <property type="protein sequence ID" value="MBK1871457.1"/>
    <property type="molecule type" value="Genomic_DNA"/>
</dbReference>
<keyword evidence="2" id="KW-1185">Reference proteome</keyword>
<reference evidence="1" key="1">
    <citation type="submission" date="2021-01" db="EMBL/GenBank/DDBJ databases">
        <authorList>
            <person name="Sun Q."/>
        </authorList>
    </citation>
    <scope>NUCLEOTIDE SEQUENCE</scope>
    <source>
        <strain evidence="1">YIM B02566</strain>
    </source>
</reference>
<evidence type="ECO:0000313" key="2">
    <source>
        <dbReference type="Proteomes" id="UP000616151"/>
    </source>
</evidence>
<comment type="caution">
    <text evidence="1">The sequence shown here is derived from an EMBL/GenBank/DDBJ whole genome shotgun (WGS) entry which is preliminary data.</text>
</comment>
<accession>A0ACC5RFS3</accession>
<sequence>MKFLSLILAAGAAALSFVNPARAADLELWRLDCGRIEVRDLSFFSDSFAYGGKSRSLTDSCYLIRHETQFMLWDTGLPAGLIGAKLDPKATLAPTLAADIPSQLARIGVKPEQVALIGISHNHFDHVGQAAAFPGARLLIGKADFDALKTSPPPFGVEPALLSPWLEGKSKAEPVIGDYDVFGDGSVTMLKMPGHTPGEMSLLVRLPKTGPVLLSGDVVHFHEQLARHGVPPFNSDRGESLASMDRLSAIAKELNARLIVQHDETHIGKLPAFPKSAR</sequence>
<organism evidence="1 2">
    <name type="scientific">Taklimakanibacter albus</name>
    <dbReference type="NCBI Taxonomy" id="2800327"/>
    <lineage>
        <taxon>Bacteria</taxon>
        <taxon>Pseudomonadati</taxon>
        <taxon>Pseudomonadota</taxon>
        <taxon>Alphaproteobacteria</taxon>
        <taxon>Hyphomicrobiales</taxon>
        <taxon>Aestuariivirgaceae</taxon>
        <taxon>Taklimakanibacter</taxon>
    </lineage>
</organism>
<evidence type="ECO:0000313" key="1">
    <source>
        <dbReference type="EMBL" id="MBK1871457.1"/>
    </source>
</evidence>
<proteinExistence type="predicted"/>
<dbReference type="Proteomes" id="UP000616151">
    <property type="component" value="Unassembled WGS sequence"/>
</dbReference>
<gene>
    <name evidence="1" type="ORF">JHL16_34135</name>
</gene>